<dbReference type="CDD" id="cd18564">
    <property type="entry name" value="ABC_6TM_exporter_like"/>
    <property type="match status" value="1"/>
</dbReference>
<dbReference type="GO" id="GO:0015421">
    <property type="term" value="F:ABC-type oligopeptide transporter activity"/>
    <property type="evidence" value="ECO:0007669"/>
    <property type="project" value="TreeGrafter"/>
</dbReference>
<dbReference type="InterPro" id="IPR017871">
    <property type="entry name" value="ABC_transporter-like_CS"/>
</dbReference>
<feature type="transmembrane region" description="Helical" evidence="7">
    <location>
        <begin position="182"/>
        <end position="199"/>
    </location>
</feature>
<feature type="transmembrane region" description="Helical" evidence="7">
    <location>
        <begin position="20"/>
        <end position="41"/>
    </location>
</feature>
<dbReference type="FunFam" id="3.40.50.300:FF:000218">
    <property type="entry name" value="Multidrug ABC transporter ATP-binding protein"/>
    <property type="match status" value="1"/>
</dbReference>
<dbReference type="PANTHER" id="PTHR43394">
    <property type="entry name" value="ATP-DEPENDENT PERMEASE MDL1, MITOCHONDRIAL"/>
    <property type="match status" value="1"/>
</dbReference>
<feature type="domain" description="ABC transporter" evidence="8">
    <location>
        <begin position="357"/>
        <end position="591"/>
    </location>
</feature>
<evidence type="ECO:0000256" key="3">
    <source>
        <dbReference type="ARBA" id="ARBA00022741"/>
    </source>
</evidence>
<gene>
    <name evidence="10" type="ORF">MNBD_NITROSPIRAE01-2087</name>
</gene>
<dbReference type="InterPro" id="IPR003439">
    <property type="entry name" value="ABC_transporter-like_ATP-bd"/>
</dbReference>
<keyword evidence="2 7" id="KW-0812">Transmembrane</keyword>
<organism evidence="10">
    <name type="scientific">hydrothermal vent metagenome</name>
    <dbReference type="NCBI Taxonomy" id="652676"/>
    <lineage>
        <taxon>unclassified sequences</taxon>
        <taxon>metagenomes</taxon>
        <taxon>ecological metagenomes</taxon>
    </lineage>
</organism>
<evidence type="ECO:0000256" key="4">
    <source>
        <dbReference type="ARBA" id="ARBA00022840"/>
    </source>
</evidence>
<evidence type="ECO:0000259" key="8">
    <source>
        <dbReference type="PROSITE" id="PS50893"/>
    </source>
</evidence>
<dbReference type="InterPro" id="IPR003593">
    <property type="entry name" value="AAA+_ATPase"/>
</dbReference>
<feature type="transmembrane region" description="Helical" evidence="7">
    <location>
        <begin position="75"/>
        <end position="97"/>
    </location>
</feature>
<keyword evidence="5 7" id="KW-1133">Transmembrane helix</keyword>
<dbReference type="GO" id="GO:0016887">
    <property type="term" value="F:ATP hydrolysis activity"/>
    <property type="evidence" value="ECO:0007669"/>
    <property type="project" value="InterPro"/>
</dbReference>
<dbReference type="SUPFAM" id="SSF90123">
    <property type="entry name" value="ABC transporter transmembrane region"/>
    <property type="match status" value="1"/>
</dbReference>
<dbReference type="Pfam" id="PF00005">
    <property type="entry name" value="ABC_tran"/>
    <property type="match status" value="1"/>
</dbReference>
<evidence type="ECO:0000256" key="5">
    <source>
        <dbReference type="ARBA" id="ARBA00022989"/>
    </source>
</evidence>
<dbReference type="Pfam" id="PF00664">
    <property type="entry name" value="ABC_membrane"/>
    <property type="match status" value="1"/>
</dbReference>
<evidence type="ECO:0000313" key="10">
    <source>
        <dbReference type="EMBL" id="VAX29984.1"/>
    </source>
</evidence>
<dbReference type="InterPro" id="IPR011527">
    <property type="entry name" value="ABC1_TM_dom"/>
</dbReference>
<dbReference type="Gene3D" id="3.40.50.300">
    <property type="entry name" value="P-loop containing nucleotide triphosphate hydrolases"/>
    <property type="match status" value="1"/>
</dbReference>
<dbReference type="GO" id="GO:0016020">
    <property type="term" value="C:membrane"/>
    <property type="evidence" value="ECO:0007669"/>
    <property type="project" value="UniProtKB-SubCell"/>
</dbReference>
<sequence>MKTQDQNRFRTLLLKHLSEVKGALIAAVLCLIGFTLTALLGPWPVKIIFDYIILLEPLPEALSFLAPAFEKGSVFALGILVGALMLIALLQGFFSYFQVLITSRISFHFVYVVRRALFTHLQHLSLSFHDHARSGELLTKISGDTKILKELFSESALNLIAHFMKITGMLVVMFLLDWKLTLLVSLSFPPLMILLFYTFQKIKDQAKKQRREEGQIASRISELLATIPLVQSYARESYETARFEADSTETLQRSIQITRLTAMSTRQVEIVCTFGIAAAVFFGSQQVLSQWMTPGDLLVFISYLKQMYTPMKKLPRLLSKFSKARVSAQRIATLFSEKLEIQDAVKPIKAKGIKGEITFKDVSFAYETGPAILDQVSFSIAPGERVALVGASGAGKSSIAKLLLRLYEFQSGEILIDGVDIRQYERESLRQEITLVLQESILLGTSIRENIAYGKPEAKDTEIEAAAKLAHADVFIDALPDRYETRVGEGGCTLSGGQRQRIALARAIIRQPAILILDEPTAALDAESARDIQEAMAHFQKDRTALVIVHHFASIKDFDRIIVLKAGKVIQQGSHQALIAEDGRYRTLCRLQGVS</sequence>
<name>A0A3B1D1A0_9ZZZZ</name>
<keyword evidence="3" id="KW-0547">Nucleotide-binding</keyword>
<dbReference type="PROSITE" id="PS50929">
    <property type="entry name" value="ABC_TM1F"/>
    <property type="match status" value="1"/>
</dbReference>
<evidence type="ECO:0000259" key="9">
    <source>
        <dbReference type="PROSITE" id="PS50929"/>
    </source>
</evidence>
<feature type="domain" description="ABC transmembrane type-1" evidence="9">
    <location>
        <begin position="25"/>
        <end position="323"/>
    </location>
</feature>
<dbReference type="PROSITE" id="PS50893">
    <property type="entry name" value="ABC_TRANSPORTER_2"/>
    <property type="match status" value="1"/>
</dbReference>
<comment type="subcellular location">
    <subcellularLocation>
        <location evidence="1">Membrane</location>
        <topology evidence="1">Multi-pass membrane protein</topology>
    </subcellularLocation>
</comment>
<dbReference type="InterPro" id="IPR039421">
    <property type="entry name" value="Type_1_exporter"/>
</dbReference>
<accession>A0A3B1D1A0</accession>
<dbReference type="SUPFAM" id="SSF52540">
    <property type="entry name" value="P-loop containing nucleoside triphosphate hydrolases"/>
    <property type="match status" value="1"/>
</dbReference>
<protein>
    <submittedName>
        <fullName evidence="10">Heterodimeric efflux ABC transporter, permease/ATP-binding subunit 2</fullName>
    </submittedName>
</protein>
<keyword evidence="4 10" id="KW-0067">ATP-binding</keyword>
<dbReference type="InterPro" id="IPR036640">
    <property type="entry name" value="ABC1_TM_sf"/>
</dbReference>
<evidence type="ECO:0000256" key="6">
    <source>
        <dbReference type="ARBA" id="ARBA00023136"/>
    </source>
</evidence>
<evidence type="ECO:0000256" key="1">
    <source>
        <dbReference type="ARBA" id="ARBA00004141"/>
    </source>
</evidence>
<proteinExistence type="predicted"/>
<dbReference type="InterPro" id="IPR027417">
    <property type="entry name" value="P-loop_NTPase"/>
</dbReference>
<dbReference type="AlphaFoldDB" id="A0A3B1D1A0"/>
<dbReference type="EMBL" id="UOGF01000058">
    <property type="protein sequence ID" value="VAX29984.1"/>
    <property type="molecule type" value="Genomic_DNA"/>
</dbReference>
<feature type="transmembrane region" description="Helical" evidence="7">
    <location>
        <begin position="156"/>
        <end position="176"/>
    </location>
</feature>
<reference evidence="10" key="1">
    <citation type="submission" date="2018-06" db="EMBL/GenBank/DDBJ databases">
        <authorList>
            <person name="Zhirakovskaya E."/>
        </authorList>
    </citation>
    <scope>NUCLEOTIDE SEQUENCE</scope>
</reference>
<dbReference type="Gene3D" id="1.20.1560.10">
    <property type="entry name" value="ABC transporter type 1, transmembrane domain"/>
    <property type="match status" value="1"/>
</dbReference>
<dbReference type="PANTHER" id="PTHR43394:SF1">
    <property type="entry name" value="ATP-BINDING CASSETTE SUB-FAMILY B MEMBER 10, MITOCHONDRIAL"/>
    <property type="match status" value="1"/>
</dbReference>
<keyword evidence="6 7" id="KW-0472">Membrane</keyword>
<evidence type="ECO:0000256" key="7">
    <source>
        <dbReference type="SAM" id="Phobius"/>
    </source>
</evidence>
<dbReference type="PROSITE" id="PS00211">
    <property type="entry name" value="ABC_TRANSPORTER_1"/>
    <property type="match status" value="1"/>
</dbReference>
<dbReference type="SMART" id="SM00382">
    <property type="entry name" value="AAA"/>
    <property type="match status" value="1"/>
</dbReference>
<evidence type="ECO:0000256" key="2">
    <source>
        <dbReference type="ARBA" id="ARBA00022692"/>
    </source>
</evidence>
<dbReference type="GO" id="GO:0005524">
    <property type="term" value="F:ATP binding"/>
    <property type="evidence" value="ECO:0007669"/>
    <property type="project" value="UniProtKB-KW"/>
</dbReference>